<proteinExistence type="predicted"/>
<evidence type="ECO:0000256" key="1">
    <source>
        <dbReference type="SAM" id="Coils"/>
    </source>
</evidence>
<feature type="compositionally biased region" description="Basic residues" evidence="2">
    <location>
        <begin position="887"/>
        <end position="896"/>
    </location>
</feature>
<dbReference type="CDD" id="cd06257">
    <property type="entry name" value="DnaJ"/>
    <property type="match status" value="1"/>
</dbReference>
<evidence type="ECO:0000256" key="3">
    <source>
        <dbReference type="SAM" id="Phobius"/>
    </source>
</evidence>
<keyword evidence="3" id="KW-1133">Transmembrane helix</keyword>
<keyword evidence="6" id="KW-1185">Reference proteome</keyword>
<organism evidence="5 6">
    <name type="scientific">Potamilus streckersoni</name>
    <dbReference type="NCBI Taxonomy" id="2493646"/>
    <lineage>
        <taxon>Eukaryota</taxon>
        <taxon>Metazoa</taxon>
        <taxon>Spiralia</taxon>
        <taxon>Lophotrochozoa</taxon>
        <taxon>Mollusca</taxon>
        <taxon>Bivalvia</taxon>
        <taxon>Autobranchia</taxon>
        <taxon>Heteroconchia</taxon>
        <taxon>Palaeoheterodonta</taxon>
        <taxon>Unionida</taxon>
        <taxon>Unionoidea</taxon>
        <taxon>Unionidae</taxon>
        <taxon>Ambleminae</taxon>
        <taxon>Lampsilini</taxon>
        <taxon>Potamilus</taxon>
    </lineage>
</organism>
<feature type="transmembrane region" description="Helical" evidence="3">
    <location>
        <begin position="548"/>
        <end position="578"/>
    </location>
</feature>
<dbReference type="PANTHER" id="PTHR44665">
    <property type="entry name" value="DNAJ HOMOLOG SUBFAMILY C MEMBER 14"/>
    <property type="match status" value="1"/>
</dbReference>
<evidence type="ECO:0000259" key="4">
    <source>
        <dbReference type="PROSITE" id="PS50076"/>
    </source>
</evidence>
<feature type="coiled-coil region" evidence="1">
    <location>
        <begin position="697"/>
        <end position="731"/>
    </location>
</feature>
<dbReference type="SUPFAM" id="SSF46565">
    <property type="entry name" value="Chaperone J-domain"/>
    <property type="match status" value="1"/>
</dbReference>
<sequence>MAEPRKQHTGFDILHPLGQNDADFGQFITSGAVTTGSHDTFPPIDSWTQFSGMHLSSGRPHHQNLDQGSYTWDAFVTPPSSPSPDFVVGLPNYYSPFLDHESDLDSVNTISFNGGIPGSFDIPVSSSNSLSSPQARLGQAYNIPESSPGLRSMSFANRSVSFDEASREGTNMYEETLRKWNAFSSYDPFSTSELLTPTPKASVPEQQKSTFISKPSYSDVAKSQKSKSTSSTTRDKDEFVESLKSQKIDNFHGQNRTVNKKFSSRPLSCRTSRNSSSDDMTSTTVSPDSKYGLDQFEDVKDEKSDGAEKSSNDSSPHLISKQSDGTTITSDASGIEEIHLTKPLNNFADNKNENDVGGVRKNLLNSEKSRSRDSVREASKQSNSNAFFDPRRIFQSKETNKKGATNMPESFSATTVLNNGKPASSCSASNVHRKTTDYINNDLRDSKKKVNQNNRDREVHLDSNAPKEAYNLQANDHRSDKPRGSVSSPQGPSASDETLTPSASSDAGTKISTKTHHMRLQQNAFNQEMIDEWLSFTYEKAKQVFHHIWTFLLMLILLLFSVIIYLVSGCVHVVSWLCSKVWHLVQTRVFKRKHFSDQQFWQNSSDTPRKLGLDENIVLPSTGEEAMQRLLACKGKDPYSILGLKVSATDEDIKKYYRRQAVLVHPDKNQQPGAEEAFKILGHAFDLIGNLAKRQLYDRQMQEASEAEAAMREFNDLLTKLQEKIQEASNMMRCDNCGGKHKRVPVDRPWYNARFCDRCNIKHSAKEGDVWAETSMLGFLWHYYACMEGNVFDITEWVACKKDFFKHMQANAHHVFYRIATDGSRGVGHHGRSGEADLEDFISHLFHQAMHTDPNSQWSQQSPPSNGAAWNQNTSTAASTGASATNKRNRRRKKKH</sequence>
<dbReference type="InterPro" id="IPR036869">
    <property type="entry name" value="J_dom_sf"/>
</dbReference>
<feature type="compositionally biased region" description="Low complexity" evidence="2">
    <location>
        <begin position="854"/>
        <end position="866"/>
    </location>
</feature>
<evidence type="ECO:0000256" key="2">
    <source>
        <dbReference type="SAM" id="MobiDB-lite"/>
    </source>
</evidence>
<dbReference type="Proteomes" id="UP001195483">
    <property type="component" value="Unassembled WGS sequence"/>
</dbReference>
<feature type="region of interest" description="Disordered" evidence="2">
    <location>
        <begin position="852"/>
        <end position="896"/>
    </location>
</feature>
<dbReference type="InterPro" id="IPR001623">
    <property type="entry name" value="DnaJ_domain"/>
</dbReference>
<feature type="compositionally biased region" description="Polar residues" evidence="2">
    <location>
        <begin position="485"/>
        <end position="512"/>
    </location>
</feature>
<evidence type="ECO:0000313" key="5">
    <source>
        <dbReference type="EMBL" id="KAK3612675.1"/>
    </source>
</evidence>
<dbReference type="InterPro" id="IPR032843">
    <property type="entry name" value="Jiv"/>
</dbReference>
<name>A0AAE0WHX8_9BIVA</name>
<dbReference type="Pfam" id="PF14901">
    <property type="entry name" value="Jiv90"/>
    <property type="match status" value="1"/>
</dbReference>
<dbReference type="PRINTS" id="PR00625">
    <property type="entry name" value="JDOMAIN"/>
</dbReference>
<dbReference type="Gene3D" id="1.10.287.110">
    <property type="entry name" value="DnaJ domain"/>
    <property type="match status" value="1"/>
</dbReference>
<feature type="compositionally biased region" description="Low complexity" evidence="2">
    <location>
        <begin position="271"/>
        <end position="289"/>
    </location>
</feature>
<feature type="compositionally biased region" description="Polar residues" evidence="2">
    <location>
        <begin position="407"/>
        <end position="430"/>
    </location>
</feature>
<feature type="compositionally biased region" description="Polar residues" evidence="2">
    <location>
        <begin position="204"/>
        <end position="216"/>
    </location>
</feature>
<feature type="compositionally biased region" description="Basic and acidic residues" evidence="2">
    <location>
        <begin position="367"/>
        <end position="379"/>
    </location>
</feature>
<dbReference type="Pfam" id="PF00226">
    <property type="entry name" value="DnaJ"/>
    <property type="match status" value="1"/>
</dbReference>
<reference evidence="5" key="3">
    <citation type="submission" date="2023-05" db="EMBL/GenBank/DDBJ databases">
        <authorList>
            <person name="Smith C.H."/>
        </authorList>
    </citation>
    <scope>NUCLEOTIDE SEQUENCE</scope>
    <source>
        <strain evidence="5">CHS0354</strain>
        <tissue evidence="5">Mantle</tissue>
    </source>
</reference>
<comment type="caution">
    <text evidence="5">The sequence shown here is derived from an EMBL/GenBank/DDBJ whole genome shotgun (WGS) entry which is preliminary data.</text>
</comment>
<feature type="compositionally biased region" description="Polar residues" evidence="2">
    <location>
        <begin position="312"/>
        <end position="329"/>
    </location>
</feature>
<reference evidence="5" key="1">
    <citation type="journal article" date="2021" name="Genome Biol. Evol.">
        <title>A High-Quality Reference Genome for a Parasitic Bivalve with Doubly Uniparental Inheritance (Bivalvia: Unionida).</title>
        <authorList>
            <person name="Smith C.H."/>
        </authorList>
    </citation>
    <scope>NUCLEOTIDE SEQUENCE</scope>
    <source>
        <strain evidence="5">CHS0354</strain>
    </source>
</reference>
<gene>
    <name evidence="5" type="ORF">CHS0354_042201</name>
</gene>
<dbReference type="PROSITE" id="PS50076">
    <property type="entry name" value="DNAJ_2"/>
    <property type="match status" value="1"/>
</dbReference>
<dbReference type="InterPro" id="IPR052317">
    <property type="entry name" value="Viral_replicn-host_int_reg"/>
</dbReference>
<reference evidence="5" key="2">
    <citation type="journal article" date="2021" name="Genome Biol. Evol.">
        <title>Developing a high-quality reference genome for a parasitic bivalve with doubly uniparental inheritance (Bivalvia: Unionida).</title>
        <authorList>
            <person name="Smith C.H."/>
        </authorList>
    </citation>
    <scope>NUCLEOTIDE SEQUENCE</scope>
    <source>
        <strain evidence="5">CHS0354</strain>
        <tissue evidence="5">Mantle</tissue>
    </source>
</reference>
<protein>
    <recommendedName>
        <fullName evidence="4">J domain-containing protein</fullName>
    </recommendedName>
</protein>
<feature type="region of interest" description="Disordered" evidence="2">
    <location>
        <begin position="345"/>
        <end position="512"/>
    </location>
</feature>
<feature type="region of interest" description="Disordered" evidence="2">
    <location>
        <begin position="195"/>
        <end position="238"/>
    </location>
</feature>
<dbReference type="AlphaFoldDB" id="A0AAE0WHX8"/>
<dbReference type="PANTHER" id="PTHR44665:SF1">
    <property type="entry name" value="DNAJ HOMOLOG SUBFAMILY C MEMBER 14"/>
    <property type="match status" value="1"/>
</dbReference>
<feature type="compositionally biased region" description="Basic and acidic residues" evidence="2">
    <location>
        <begin position="297"/>
        <end position="311"/>
    </location>
</feature>
<feature type="compositionally biased region" description="Low complexity" evidence="2">
    <location>
        <begin position="874"/>
        <end position="886"/>
    </location>
</feature>
<dbReference type="SMART" id="SM00271">
    <property type="entry name" value="DnaJ"/>
    <property type="match status" value="1"/>
</dbReference>
<keyword evidence="1" id="KW-0175">Coiled coil</keyword>
<accession>A0AAE0WHX8</accession>
<evidence type="ECO:0000313" key="6">
    <source>
        <dbReference type="Proteomes" id="UP001195483"/>
    </source>
</evidence>
<feature type="domain" description="J" evidence="4">
    <location>
        <begin position="637"/>
        <end position="701"/>
    </location>
</feature>
<keyword evidence="3" id="KW-0812">Transmembrane</keyword>
<keyword evidence="3" id="KW-0472">Membrane</keyword>
<dbReference type="EMBL" id="JAEAOA010002353">
    <property type="protein sequence ID" value="KAK3612675.1"/>
    <property type="molecule type" value="Genomic_DNA"/>
</dbReference>
<feature type="region of interest" description="Disordered" evidence="2">
    <location>
        <begin position="250"/>
        <end position="329"/>
    </location>
</feature>